<dbReference type="EMBL" id="JANJYJ010000003">
    <property type="protein sequence ID" value="KAK3223293.1"/>
    <property type="molecule type" value="Genomic_DNA"/>
</dbReference>
<feature type="region of interest" description="Disordered" evidence="1">
    <location>
        <begin position="193"/>
        <end position="212"/>
    </location>
</feature>
<comment type="caution">
    <text evidence="2">The sequence shown here is derived from an EMBL/GenBank/DDBJ whole genome shotgun (WGS) entry which is preliminary data.</text>
</comment>
<evidence type="ECO:0000313" key="3">
    <source>
        <dbReference type="Proteomes" id="UP001281410"/>
    </source>
</evidence>
<evidence type="ECO:0000256" key="1">
    <source>
        <dbReference type="SAM" id="MobiDB-lite"/>
    </source>
</evidence>
<protein>
    <submittedName>
        <fullName evidence="2">Uncharacterized protein</fullName>
    </submittedName>
</protein>
<feature type="compositionally biased region" description="Polar residues" evidence="1">
    <location>
        <begin position="200"/>
        <end position="211"/>
    </location>
</feature>
<gene>
    <name evidence="2" type="ORF">Dsin_010318</name>
</gene>
<dbReference type="AlphaFoldDB" id="A0AAE0ASK7"/>
<accession>A0AAE0ASK7</accession>
<name>A0AAE0ASK7_9ROSI</name>
<organism evidence="2 3">
    <name type="scientific">Dipteronia sinensis</name>
    <dbReference type="NCBI Taxonomy" id="43782"/>
    <lineage>
        <taxon>Eukaryota</taxon>
        <taxon>Viridiplantae</taxon>
        <taxon>Streptophyta</taxon>
        <taxon>Embryophyta</taxon>
        <taxon>Tracheophyta</taxon>
        <taxon>Spermatophyta</taxon>
        <taxon>Magnoliopsida</taxon>
        <taxon>eudicotyledons</taxon>
        <taxon>Gunneridae</taxon>
        <taxon>Pentapetalae</taxon>
        <taxon>rosids</taxon>
        <taxon>malvids</taxon>
        <taxon>Sapindales</taxon>
        <taxon>Sapindaceae</taxon>
        <taxon>Hippocastanoideae</taxon>
        <taxon>Acereae</taxon>
        <taxon>Dipteronia</taxon>
    </lineage>
</organism>
<proteinExistence type="predicted"/>
<sequence length="394" mass="43590">MVVDLLSAVSDAFSSPSYVANLPFEEFMRRHMVSLEHENKETTLKGASLICTSTLLSLNGTFKLKSMDIIFYNSRISNKIVSVQNIDASSDKKLPDDLLDCGFWISVHKTCMDIVCEEEKMEALINLSGIMALMFRYADYMGKHFDQLVLRNLLLHAHNCLHELFLSNCIFALWFGCPHDASSLAIVSDRAGSSNSGGNISQSMETSPLTSESEKSDVWSCRFVQKLGITPDIFTLAPSHWILINVAFGEVLMTRCSTKNGLVGAHQVDKLLSSLSVGGEFQTVSWGIQGGVLFLELTALEMFVCCFFLYLDRFANLLSILQTFAKHVENDEHGVDMTRPNNNFVEGSRQEILPTSCKAKRGSLEAFTVDMSKFSLVLVIDVEDGGVPGTCARG</sequence>
<reference evidence="2" key="1">
    <citation type="journal article" date="2023" name="Plant J.">
        <title>Genome sequences and population genomics provide insights into the demographic history, inbreeding, and mutation load of two 'living fossil' tree species of Dipteronia.</title>
        <authorList>
            <person name="Feng Y."/>
            <person name="Comes H.P."/>
            <person name="Chen J."/>
            <person name="Zhu S."/>
            <person name="Lu R."/>
            <person name="Zhang X."/>
            <person name="Li P."/>
            <person name="Qiu J."/>
            <person name="Olsen K.M."/>
            <person name="Qiu Y."/>
        </authorList>
    </citation>
    <scope>NUCLEOTIDE SEQUENCE</scope>
    <source>
        <strain evidence="2">NBL</strain>
    </source>
</reference>
<dbReference type="Proteomes" id="UP001281410">
    <property type="component" value="Unassembled WGS sequence"/>
</dbReference>
<evidence type="ECO:0000313" key="2">
    <source>
        <dbReference type="EMBL" id="KAK3223293.1"/>
    </source>
</evidence>
<keyword evidence="3" id="KW-1185">Reference proteome</keyword>